<keyword evidence="2" id="KW-1185">Reference proteome</keyword>
<dbReference type="Gene3D" id="3.30.2310.20">
    <property type="entry name" value="RelE-like"/>
    <property type="match status" value="1"/>
</dbReference>
<dbReference type="InterPro" id="IPR035093">
    <property type="entry name" value="RelE/ParE_toxin_dom_sf"/>
</dbReference>
<evidence type="ECO:0000313" key="1">
    <source>
        <dbReference type="EMBL" id="GEO38564.1"/>
    </source>
</evidence>
<dbReference type="Proteomes" id="UP000321523">
    <property type="component" value="Unassembled WGS sequence"/>
</dbReference>
<dbReference type="PANTHER" id="PTHR40266:SF2">
    <property type="entry name" value="TOXIN HIGB-1"/>
    <property type="match status" value="1"/>
</dbReference>
<dbReference type="PANTHER" id="PTHR40266">
    <property type="entry name" value="TOXIN HIGB-1"/>
    <property type="match status" value="1"/>
</dbReference>
<dbReference type="InterPro" id="IPR007711">
    <property type="entry name" value="HigB-1"/>
</dbReference>
<protein>
    <submittedName>
        <fullName evidence="1">Plasmid maintenance system killer protein</fullName>
    </submittedName>
</protein>
<dbReference type="SUPFAM" id="SSF143011">
    <property type="entry name" value="RelE-like"/>
    <property type="match status" value="1"/>
</dbReference>
<evidence type="ECO:0000313" key="2">
    <source>
        <dbReference type="Proteomes" id="UP000321523"/>
    </source>
</evidence>
<dbReference type="Pfam" id="PF05015">
    <property type="entry name" value="HigB-like_toxin"/>
    <property type="match status" value="1"/>
</dbReference>
<name>A0A512DQ32_9PROT</name>
<accession>A0A512DQ32</accession>
<gene>
    <name evidence="1" type="ORF">SAE02_27120</name>
</gene>
<dbReference type="EMBL" id="BJYZ01000011">
    <property type="protein sequence ID" value="GEO38564.1"/>
    <property type="molecule type" value="Genomic_DNA"/>
</dbReference>
<sequence>MQNVTLNVTFIAMIKSFADKRTAALFFDLPTKGLPADIRKRARAKLIAMDQAQALDDLRVPLANRLEALRGGRAGQYSIRVNDRWRICFFWQEGDVYDVEFLDYH</sequence>
<dbReference type="AlphaFoldDB" id="A0A512DQ32"/>
<reference evidence="1 2" key="1">
    <citation type="submission" date="2019-07" db="EMBL/GenBank/DDBJ databases">
        <title>Whole genome shotgun sequence of Skermanella aerolata NBRC 106429.</title>
        <authorList>
            <person name="Hosoyama A."/>
            <person name="Uohara A."/>
            <person name="Ohji S."/>
            <person name="Ichikawa N."/>
        </authorList>
    </citation>
    <scope>NUCLEOTIDE SEQUENCE [LARGE SCALE GENOMIC DNA]</scope>
    <source>
        <strain evidence="1 2">NBRC 106429</strain>
    </source>
</reference>
<proteinExistence type="predicted"/>
<organism evidence="1 2">
    <name type="scientific">Skermanella aerolata</name>
    <dbReference type="NCBI Taxonomy" id="393310"/>
    <lineage>
        <taxon>Bacteria</taxon>
        <taxon>Pseudomonadati</taxon>
        <taxon>Pseudomonadota</taxon>
        <taxon>Alphaproteobacteria</taxon>
        <taxon>Rhodospirillales</taxon>
        <taxon>Azospirillaceae</taxon>
        <taxon>Skermanella</taxon>
    </lineage>
</organism>
<comment type="caution">
    <text evidence="1">The sequence shown here is derived from an EMBL/GenBank/DDBJ whole genome shotgun (WGS) entry which is preliminary data.</text>
</comment>